<feature type="compositionally biased region" description="Low complexity" evidence="3">
    <location>
        <begin position="104"/>
        <end position="118"/>
    </location>
</feature>
<dbReference type="RefSeq" id="WP_038082942.1">
    <property type="nucleotide sequence ID" value="NZ_JHEG04000001.1"/>
</dbReference>
<dbReference type="SUPFAM" id="SSF50249">
    <property type="entry name" value="Nucleic acid-binding proteins"/>
    <property type="match status" value="1"/>
</dbReference>
<keyword evidence="1 2" id="KW-0238">DNA-binding</keyword>
<evidence type="ECO:0000256" key="1">
    <source>
        <dbReference type="ARBA" id="ARBA00023125"/>
    </source>
</evidence>
<evidence type="ECO:0000256" key="2">
    <source>
        <dbReference type="PROSITE-ProRule" id="PRU00252"/>
    </source>
</evidence>
<reference evidence="5" key="1">
    <citation type="journal article" date="2015" name="Genome Announc.">
        <title>Draft Genome Sequence of Tolypothrix boutellei Strain VB521301.</title>
        <authorList>
            <person name="Chandrababunaidu M.M."/>
            <person name="Singh D."/>
            <person name="Sen D."/>
            <person name="Bhan S."/>
            <person name="Das S."/>
            <person name="Gupta A."/>
            <person name="Adhikary S.P."/>
            <person name="Tripathy S."/>
        </authorList>
    </citation>
    <scope>NUCLEOTIDE SEQUENCE</scope>
    <source>
        <strain evidence="5">VB521301</strain>
    </source>
</reference>
<evidence type="ECO:0000313" key="6">
    <source>
        <dbReference type="Proteomes" id="UP000029738"/>
    </source>
</evidence>
<evidence type="ECO:0000313" key="5">
    <source>
        <dbReference type="EMBL" id="KIE10844.1"/>
    </source>
</evidence>
<gene>
    <name evidence="5" type="ORF">DA73_0220450</name>
    <name evidence="4" type="ORF">DA73_0400016270</name>
</gene>
<dbReference type="PROSITE" id="PS50935">
    <property type="entry name" value="SSB"/>
    <property type="match status" value="1"/>
</dbReference>
<dbReference type="InterPro" id="IPR012340">
    <property type="entry name" value="NA-bd_OB-fold"/>
</dbReference>
<accession>A0A0C1QZD9</accession>
<protein>
    <submittedName>
        <fullName evidence="5">Single-stranded DNA-binding protein</fullName>
    </submittedName>
</protein>
<dbReference type="CDD" id="cd04496">
    <property type="entry name" value="SSB_OBF"/>
    <property type="match status" value="1"/>
</dbReference>
<dbReference type="InterPro" id="IPR000424">
    <property type="entry name" value="Primosome_PriB/ssb"/>
</dbReference>
<name>A0A0C1QZD9_9CYAN</name>
<dbReference type="EMBL" id="JHEG02000048">
    <property type="protein sequence ID" value="KIE10844.1"/>
    <property type="molecule type" value="Genomic_DNA"/>
</dbReference>
<feature type="compositionally biased region" description="Polar residues" evidence="3">
    <location>
        <begin position="120"/>
        <end position="167"/>
    </location>
</feature>
<organism evidence="5">
    <name type="scientific">Tolypothrix bouteillei VB521301</name>
    <dbReference type="NCBI Taxonomy" id="1479485"/>
    <lineage>
        <taxon>Bacteria</taxon>
        <taxon>Bacillati</taxon>
        <taxon>Cyanobacteriota</taxon>
        <taxon>Cyanophyceae</taxon>
        <taxon>Nostocales</taxon>
        <taxon>Tolypothrichaceae</taxon>
        <taxon>Tolypothrix</taxon>
    </lineage>
</organism>
<evidence type="ECO:0000256" key="3">
    <source>
        <dbReference type="SAM" id="MobiDB-lite"/>
    </source>
</evidence>
<reference evidence="4" key="2">
    <citation type="submission" date="2019-11" db="EMBL/GenBank/DDBJ databases">
        <title>Improved Assembly of Tolypothrix boutellei genome.</title>
        <authorList>
            <person name="Sarangi A.N."/>
            <person name="Mukherjee M."/>
            <person name="Ghosh S."/>
            <person name="Singh D."/>
            <person name="Das A."/>
            <person name="Kant S."/>
            <person name="Prusty A."/>
            <person name="Tripathy S."/>
        </authorList>
    </citation>
    <scope>NUCLEOTIDE SEQUENCE</scope>
    <source>
        <strain evidence="4">VB521301</strain>
    </source>
</reference>
<evidence type="ECO:0000313" key="4">
    <source>
        <dbReference type="EMBL" id="KAF3886867.1"/>
    </source>
</evidence>
<dbReference type="GO" id="GO:0003697">
    <property type="term" value="F:single-stranded DNA binding"/>
    <property type="evidence" value="ECO:0007669"/>
    <property type="project" value="InterPro"/>
</dbReference>
<keyword evidence="6" id="KW-1185">Reference proteome</keyword>
<dbReference type="OrthoDB" id="513679at2"/>
<dbReference type="AlphaFoldDB" id="A0A0C1QZD9"/>
<comment type="caution">
    <text evidence="5">The sequence shown here is derived from an EMBL/GenBank/DDBJ whole genome shotgun (WGS) entry which is preliminary data.</text>
</comment>
<dbReference type="Gene3D" id="2.40.50.140">
    <property type="entry name" value="Nucleic acid-binding proteins"/>
    <property type="match status" value="1"/>
</dbReference>
<proteinExistence type="predicted"/>
<feature type="region of interest" description="Disordered" evidence="3">
    <location>
        <begin position="99"/>
        <end position="180"/>
    </location>
</feature>
<dbReference type="Pfam" id="PF00436">
    <property type="entry name" value="SSB"/>
    <property type="match status" value="1"/>
</dbReference>
<feature type="compositionally biased region" description="Acidic residues" evidence="3">
    <location>
        <begin position="171"/>
        <end position="180"/>
    </location>
</feature>
<dbReference type="STRING" id="1479485.DA73_0220450"/>
<dbReference type="EMBL" id="JHEG04000001">
    <property type="protein sequence ID" value="KAF3886867.1"/>
    <property type="molecule type" value="Genomic_DNA"/>
</dbReference>
<dbReference type="Proteomes" id="UP000029738">
    <property type="component" value="Unassembled WGS sequence"/>
</dbReference>
<sequence>MNLCFLMVEIIQEPQLRHTPDGLELTEMVVQFPGLRAEDPPATLRAVGWGNLAKDIHQNYHQGDRVLLEGRLSMNTVPHQEGYKEKRAEFTVQKIHSLGTGFDTSSLPSTSRTSSPTPVASVQSSPTYNAPISTPNSVTNGSSALPQNSFNEQPVPQSKNFERNTYSAPVEEQDPDDIPF</sequence>